<evidence type="ECO:0000313" key="2">
    <source>
        <dbReference type="Proteomes" id="UP001307168"/>
    </source>
</evidence>
<dbReference type="RefSeq" id="WP_367408000.1">
    <property type="nucleotide sequence ID" value="NZ_JARNBH010000029.1"/>
</dbReference>
<evidence type="ECO:0000313" key="1">
    <source>
        <dbReference type="EMBL" id="MEC0276141.1"/>
    </source>
</evidence>
<organism evidence="1 2">
    <name type="scientific">Peribacillus castrilensis</name>
    <dbReference type="NCBI Taxonomy" id="2897690"/>
    <lineage>
        <taxon>Bacteria</taxon>
        <taxon>Bacillati</taxon>
        <taxon>Bacillota</taxon>
        <taxon>Bacilli</taxon>
        <taxon>Bacillales</taxon>
        <taxon>Bacillaceae</taxon>
        <taxon>Peribacillus</taxon>
    </lineage>
</organism>
<keyword evidence="2" id="KW-1185">Reference proteome</keyword>
<dbReference type="EMBL" id="JARNBH010000029">
    <property type="protein sequence ID" value="MEC0276141.1"/>
    <property type="molecule type" value="Genomic_DNA"/>
</dbReference>
<dbReference type="Proteomes" id="UP001307168">
    <property type="component" value="Unassembled WGS sequence"/>
</dbReference>
<accession>A0AAW9NFY4</accession>
<reference evidence="1 2" key="1">
    <citation type="submission" date="2023-03" db="EMBL/GenBank/DDBJ databases">
        <title>Bacillus Genome Sequencing.</title>
        <authorList>
            <person name="Dunlap C."/>
        </authorList>
    </citation>
    <scope>NUCLEOTIDE SEQUENCE [LARGE SCALE GENOMIC DNA]</scope>
    <source>
        <strain evidence="1 2">B-41290</strain>
    </source>
</reference>
<name>A0AAW9NFY4_9BACI</name>
<sequence>MNETEELKRLLQTGLGNVDREFDCIRKEVVKVHEQFNKVTTRMDANDENLSKLAEEVLSSLEKIKCQLRR</sequence>
<protein>
    <submittedName>
        <fullName evidence="1">Uncharacterized protein</fullName>
    </submittedName>
</protein>
<gene>
    <name evidence="1" type="ORF">P4706_24285</name>
</gene>
<proteinExistence type="predicted"/>
<comment type="caution">
    <text evidence="1">The sequence shown here is derived from an EMBL/GenBank/DDBJ whole genome shotgun (WGS) entry which is preliminary data.</text>
</comment>
<dbReference type="AlphaFoldDB" id="A0AAW9NFY4"/>